<dbReference type="PANTHER" id="PTHR11070">
    <property type="entry name" value="UVRD / RECB / PCRA DNA HELICASE FAMILY MEMBER"/>
    <property type="match status" value="1"/>
</dbReference>
<dbReference type="RefSeq" id="WP_301344561.1">
    <property type="nucleotide sequence ID" value="NZ_JAPZDB010000002.1"/>
</dbReference>
<comment type="caution">
    <text evidence="11">The sequence shown here is derived from an EMBL/GenBank/DDBJ whole genome shotgun (WGS) entry which is preliminary data.</text>
</comment>
<gene>
    <name evidence="11" type="ORF">O8C91_07005</name>
</gene>
<reference evidence="11" key="1">
    <citation type="submission" date="2022-12" db="EMBL/GenBank/DDBJ databases">
        <authorList>
            <person name="Uljanovas D."/>
        </authorList>
    </citation>
    <scope>NUCLEOTIDE SEQUENCE</scope>
    <source>
        <strain evidence="11">RCM39</strain>
    </source>
</reference>
<dbReference type="AlphaFoldDB" id="A0AAW7PRJ6"/>
<protein>
    <recommendedName>
        <fullName evidence="7">DNA 3'-5' helicase</fullName>
        <ecNumber evidence="7">5.6.2.4</ecNumber>
    </recommendedName>
</protein>
<evidence type="ECO:0000256" key="9">
    <source>
        <dbReference type="PROSITE-ProRule" id="PRU00560"/>
    </source>
</evidence>
<accession>A0AAW7PRJ6</accession>
<evidence type="ECO:0000256" key="1">
    <source>
        <dbReference type="ARBA" id="ARBA00022741"/>
    </source>
</evidence>
<feature type="binding site" evidence="9">
    <location>
        <begin position="25"/>
        <end position="32"/>
    </location>
    <ligand>
        <name>ATP</name>
        <dbReference type="ChEBI" id="CHEBI:30616"/>
    </ligand>
</feature>
<dbReference type="PROSITE" id="PS51198">
    <property type="entry name" value="UVRD_HELICASE_ATP_BIND"/>
    <property type="match status" value="1"/>
</dbReference>
<evidence type="ECO:0000259" key="10">
    <source>
        <dbReference type="PROSITE" id="PS51198"/>
    </source>
</evidence>
<dbReference type="Gene3D" id="3.40.50.300">
    <property type="entry name" value="P-loop containing nucleotide triphosphate hydrolases"/>
    <property type="match status" value="2"/>
</dbReference>
<dbReference type="SUPFAM" id="SSF52540">
    <property type="entry name" value="P-loop containing nucleoside triphosphate hydrolases"/>
    <property type="match status" value="1"/>
</dbReference>
<dbReference type="GO" id="GO:0000725">
    <property type="term" value="P:recombinational repair"/>
    <property type="evidence" value="ECO:0007669"/>
    <property type="project" value="TreeGrafter"/>
</dbReference>
<dbReference type="Pfam" id="PF13361">
    <property type="entry name" value="UvrD_C"/>
    <property type="match status" value="1"/>
</dbReference>
<feature type="domain" description="UvrD-like helicase ATP-binding" evidence="10">
    <location>
        <begin position="4"/>
        <end position="272"/>
    </location>
</feature>
<sequence length="567" mass="64917">MKLIDSLSDEQKELLKRNGKIVLRACPGSGKTYTVSAKLADLISSWDSKIGGIATLSFTNVAWKEIDKNLTENEIYIKHPHFLGTIDSFINRFIFLPFGHLVLNCKDRPQLVGEPHSIWSSQYYKNEQFTNITYNIDGTFKIFDEKKYPTRSRAKLYPQFFSAKESLNKKGYATQSDANYFAMKILEENEFISKSLVQRFPYIIIDEAQDTSDIQMRIIDILIDNGLENIILVGDHDQAIYEWNNAKPELFNQKYEDWTDDSLILNINRRSSQTICNHTHNLSSLESISTISSTELHEITPMVEICDPNCNNSLNQTIDLFINKCNEYNIDINSSNVAILTRSKGLIDVIKGISNTSVSTDIWNLNDSFSKEIIKGKYLIDNGDFQKGFKTIKHAFIKKALNIKTVTKNDLQSFLDEKALTLIELRVEIKRIVDKLPNTNNLKVTDFIHLANSSINGLNIASKNNDFKIEQLFKIEKSTYKNCNIGTIHSVKGETYNAVLLFLKKSVANGKHYKTMINNNISNLSEEELRNVYVAITRPKQLLMIAVPDEDNKIAWNKKLRIYNETI</sequence>
<keyword evidence="4 9" id="KW-0067">ATP-binding</keyword>
<name>A0AAW7PRJ6_9BACT</name>
<evidence type="ECO:0000256" key="4">
    <source>
        <dbReference type="ARBA" id="ARBA00022840"/>
    </source>
</evidence>
<proteinExistence type="predicted"/>
<reference evidence="11" key="2">
    <citation type="journal article" date="2023" name="Microorganisms">
        <title>Genomic Characterization of Arcobacter butzleri Strains Isolated from Various Sources in Lithuania.</title>
        <authorList>
            <person name="Uljanovas D."/>
            <person name="Golz G."/>
            <person name="Fleischmann S."/>
            <person name="Kudirkiene E."/>
            <person name="Kasetiene N."/>
            <person name="Grineviciene A."/>
            <person name="Tamuleviciene E."/>
            <person name="Aksomaitiene J."/>
            <person name="Alter T."/>
            <person name="Malakauskas M."/>
        </authorList>
    </citation>
    <scope>NUCLEOTIDE SEQUENCE</scope>
    <source>
        <strain evidence="11">RCM39</strain>
    </source>
</reference>
<dbReference type="InterPro" id="IPR027417">
    <property type="entry name" value="P-loop_NTPase"/>
</dbReference>
<dbReference type="InterPro" id="IPR000212">
    <property type="entry name" value="DNA_helicase_UvrD/REP"/>
</dbReference>
<keyword evidence="3 9" id="KW-0347">Helicase</keyword>
<dbReference type="Pfam" id="PF00580">
    <property type="entry name" value="UvrD-helicase"/>
    <property type="match status" value="2"/>
</dbReference>
<dbReference type="PANTHER" id="PTHR11070:SF3">
    <property type="entry name" value="DNA 3'-5' HELICASE"/>
    <property type="match status" value="1"/>
</dbReference>
<evidence type="ECO:0000256" key="8">
    <source>
        <dbReference type="ARBA" id="ARBA00048988"/>
    </source>
</evidence>
<dbReference type="GO" id="GO:0005829">
    <property type="term" value="C:cytosol"/>
    <property type="evidence" value="ECO:0007669"/>
    <property type="project" value="TreeGrafter"/>
</dbReference>
<comment type="catalytic activity">
    <reaction evidence="6">
        <text>Couples ATP hydrolysis with the unwinding of duplex DNA by translocating in the 3'-5' direction.</text>
        <dbReference type="EC" id="5.6.2.4"/>
    </reaction>
</comment>
<dbReference type="InterPro" id="IPR014017">
    <property type="entry name" value="DNA_helicase_UvrD-like_C"/>
</dbReference>
<dbReference type="GO" id="GO:0016787">
    <property type="term" value="F:hydrolase activity"/>
    <property type="evidence" value="ECO:0007669"/>
    <property type="project" value="UniProtKB-UniRule"/>
</dbReference>
<evidence type="ECO:0000256" key="7">
    <source>
        <dbReference type="ARBA" id="ARBA00034808"/>
    </source>
</evidence>
<evidence type="ECO:0000313" key="11">
    <source>
        <dbReference type="EMBL" id="MDN5063942.1"/>
    </source>
</evidence>
<dbReference type="GO" id="GO:0003677">
    <property type="term" value="F:DNA binding"/>
    <property type="evidence" value="ECO:0007669"/>
    <property type="project" value="InterPro"/>
</dbReference>
<dbReference type="Proteomes" id="UP001171529">
    <property type="component" value="Unassembled WGS sequence"/>
</dbReference>
<evidence type="ECO:0000256" key="2">
    <source>
        <dbReference type="ARBA" id="ARBA00022801"/>
    </source>
</evidence>
<dbReference type="GO" id="GO:0005524">
    <property type="term" value="F:ATP binding"/>
    <property type="evidence" value="ECO:0007669"/>
    <property type="project" value="UniProtKB-UniRule"/>
</dbReference>
<keyword evidence="5" id="KW-0413">Isomerase</keyword>
<dbReference type="InterPro" id="IPR014016">
    <property type="entry name" value="UvrD-like_ATP-bd"/>
</dbReference>
<organism evidence="11 12">
    <name type="scientific">Aliarcobacter butzleri</name>
    <dbReference type="NCBI Taxonomy" id="28197"/>
    <lineage>
        <taxon>Bacteria</taxon>
        <taxon>Pseudomonadati</taxon>
        <taxon>Campylobacterota</taxon>
        <taxon>Epsilonproteobacteria</taxon>
        <taxon>Campylobacterales</taxon>
        <taxon>Arcobacteraceae</taxon>
        <taxon>Aliarcobacter</taxon>
    </lineage>
</organism>
<dbReference type="EMBL" id="JAPZDC010000004">
    <property type="protein sequence ID" value="MDN5063942.1"/>
    <property type="molecule type" value="Genomic_DNA"/>
</dbReference>
<evidence type="ECO:0000256" key="6">
    <source>
        <dbReference type="ARBA" id="ARBA00034617"/>
    </source>
</evidence>
<evidence type="ECO:0000313" key="12">
    <source>
        <dbReference type="Proteomes" id="UP001171529"/>
    </source>
</evidence>
<dbReference type="EC" id="5.6.2.4" evidence="7"/>
<evidence type="ECO:0000256" key="3">
    <source>
        <dbReference type="ARBA" id="ARBA00022806"/>
    </source>
</evidence>
<keyword evidence="2 9" id="KW-0378">Hydrolase</keyword>
<keyword evidence="1 9" id="KW-0547">Nucleotide-binding</keyword>
<dbReference type="GO" id="GO:0043138">
    <property type="term" value="F:3'-5' DNA helicase activity"/>
    <property type="evidence" value="ECO:0007669"/>
    <property type="project" value="UniProtKB-EC"/>
</dbReference>
<evidence type="ECO:0000256" key="5">
    <source>
        <dbReference type="ARBA" id="ARBA00023235"/>
    </source>
</evidence>
<comment type="catalytic activity">
    <reaction evidence="8">
        <text>ATP + H2O = ADP + phosphate + H(+)</text>
        <dbReference type="Rhea" id="RHEA:13065"/>
        <dbReference type="ChEBI" id="CHEBI:15377"/>
        <dbReference type="ChEBI" id="CHEBI:15378"/>
        <dbReference type="ChEBI" id="CHEBI:30616"/>
        <dbReference type="ChEBI" id="CHEBI:43474"/>
        <dbReference type="ChEBI" id="CHEBI:456216"/>
        <dbReference type="EC" id="5.6.2.4"/>
    </reaction>
</comment>